<protein>
    <recommendedName>
        <fullName evidence="4">Nicotinamide riboside transporter PnuC</fullName>
    </recommendedName>
</protein>
<keyword evidence="8 10" id="KW-1133">Transmembrane helix</keyword>
<gene>
    <name evidence="11" type="primary">pnuC</name>
    <name evidence="11" type="ORF">LVJ81_09365</name>
</gene>
<keyword evidence="9 10" id="KW-0472">Membrane</keyword>
<proteinExistence type="inferred from homology"/>
<dbReference type="NCBIfam" id="TIGR01528">
    <property type="entry name" value="NMN_trans_PnuC"/>
    <property type="match status" value="1"/>
</dbReference>
<keyword evidence="7 10" id="KW-0812">Transmembrane</keyword>
<dbReference type="Pfam" id="PF04973">
    <property type="entry name" value="NMN_transporter"/>
    <property type="match status" value="1"/>
</dbReference>
<name>A0ABY4E7U5_VITST</name>
<evidence type="ECO:0000256" key="1">
    <source>
        <dbReference type="ARBA" id="ARBA00002672"/>
    </source>
</evidence>
<comment type="subcellular location">
    <subcellularLocation>
        <location evidence="2">Cell membrane</location>
        <topology evidence="2">Multi-pass membrane protein</topology>
    </subcellularLocation>
</comment>
<feature type="transmembrane region" description="Helical" evidence="10">
    <location>
        <begin position="37"/>
        <end position="58"/>
    </location>
</feature>
<evidence type="ECO:0000256" key="3">
    <source>
        <dbReference type="ARBA" id="ARBA00006669"/>
    </source>
</evidence>
<evidence type="ECO:0000256" key="10">
    <source>
        <dbReference type="SAM" id="Phobius"/>
    </source>
</evidence>
<keyword evidence="6" id="KW-1003">Cell membrane</keyword>
<accession>A0ABY4E7U5</accession>
<evidence type="ECO:0000256" key="5">
    <source>
        <dbReference type="ARBA" id="ARBA00022448"/>
    </source>
</evidence>
<evidence type="ECO:0000256" key="6">
    <source>
        <dbReference type="ARBA" id="ARBA00022475"/>
    </source>
</evidence>
<dbReference type="InterPro" id="IPR006419">
    <property type="entry name" value="NMN_transpt_PnuC"/>
</dbReference>
<evidence type="ECO:0000256" key="2">
    <source>
        <dbReference type="ARBA" id="ARBA00004651"/>
    </source>
</evidence>
<reference evidence="11" key="2">
    <citation type="journal article" date="2022" name="Res Sq">
        <title>Evolution of multicellular longitudinally dividing oral cavity symbionts (Neisseriaceae).</title>
        <authorList>
            <person name="Nyongesa S."/>
            <person name="Weber P."/>
            <person name="Bernet E."/>
            <person name="Pullido F."/>
            <person name="Nieckarz M."/>
            <person name="Delaby M."/>
            <person name="Nieves C."/>
            <person name="Viehboeck T."/>
            <person name="Krause N."/>
            <person name="Rivera-Millot A."/>
            <person name="Nakamura A."/>
            <person name="Vischer N."/>
            <person name="VanNieuwenhze M."/>
            <person name="Brun Y."/>
            <person name="Cava F."/>
            <person name="Bulgheresi S."/>
            <person name="Veyrier F."/>
        </authorList>
    </citation>
    <scope>NUCLEOTIDE SEQUENCE</scope>
    <source>
        <strain evidence="11">SAG 1488-6</strain>
    </source>
</reference>
<organism evidence="11 12">
    <name type="scientific">Vitreoscilla stercoraria</name>
    <dbReference type="NCBI Taxonomy" id="61"/>
    <lineage>
        <taxon>Bacteria</taxon>
        <taxon>Pseudomonadati</taxon>
        <taxon>Pseudomonadota</taxon>
        <taxon>Betaproteobacteria</taxon>
        <taxon>Neisseriales</taxon>
        <taxon>Neisseriaceae</taxon>
        <taxon>Vitreoscilla</taxon>
    </lineage>
</organism>
<dbReference type="EMBL" id="CP091512">
    <property type="protein sequence ID" value="UOO91838.1"/>
    <property type="molecule type" value="Genomic_DNA"/>
</dbReference>
<feature type="transmembrane region" description="Helical" evidence="10">
    <location>
        <begin position="126"/>
        <end position="147"/>
    </location>
</feature>
<evidence type="ECO:0000256" key="8">
    <source>
        <dbReference type="ARBA" id="ARBA00022989"/>
    </source>
</evidence>
<keyword evidence="12" id="KW-1185">Reference proteome</keyword>
<evidence type="ECO:0000256" key="9">
    <source>
        <dbReference type="ARBA" id="ARBA00023136"/>
    </source>
</evidence>
<feature type="transmembrane region" description="Helical" evidence="10">
    <location>
        <begin position="15"/>
        <end position="32"/>
    </location>
</feature>
<evidence type="ECO:0000313" key="12">
    <source>
        <dbReference type="Proteomes" id="UP000832034"/>
    </source>
</evidence>
<sequence>MNTIRTFWQQCSTFEKWWCITFTVVGLGVAVFKNTPLLNMSATILGMWCVFLVAKGHLSNFYVGTVYVTLHAYISFKYGLYFMTGLYLCFYLPLQWVGWKVWSKHKPLYAIKHEHIVIREIFPRGWLAILIALIIVSLIYIQVLQIYYQADHFPWDSVLMIMAITGQLLMTWRFVEQWVAWICINIVNSAVWLLLFTPGDDAAWIFVAMWLLKIINAIYGWYNWKYMQKQQTKLVAGPYCPYQPQFTRRY</sequence>
<dbReference type="PANTHER" id="PTHR36122:SF2">
    <property type="entry name" value="NICOTINAMIDE RIBOSIDE TRANSPORTER PNUC"/>
    <property type="match status" value="1"/>
</dbReference>
<comment type="function">
    <text evidence="1">Required for nicotinamide riboside transport across the inner membrane.</text>
</comment>
<keyword evidence="5" id="KW-0813">Transport</keyword>
<feature type="transmembrane region" description="Helical" evidence="10">
    <location>
        <begin position="178"/>
        <end position="196"/>
    </location>
</feature>
<dbReference type="PANTHER" id="PTHR36122">
    <property type="entry name" value="NICOTINAMIDE RIBOSIDE TRANSPORTER PNUC"/>
    <property type="match status" value="1"/>
</dbReference>
<reference evidence="11" key="1">
    <citation type="submission" date="2021-12" db="EMBL/GenBank/DDBJ databases">
        <authorList>
            <person name="Veyrier F.J."/>
        </authorList>
    </citation>
    <scope>NUCLEOTIDE SEQUENCE</scope>
    <source>
        <strain evidence="11">SAG 1488-6</strain>
    </source>
</reference>
<feature type="transmembrane region" description="Helical" evidence="10">
    <location>
        <begin position="202"/>
        <end position="222"/>
    </location>
</feature>
<feature type="transmembrane region" description="Helical" evidence="10">
    <location>
        <begin position="78"/>
        <end position="99"/>
    </location>
</feature>
<comment type="similarity">
    <text evidence="3">Belongs to the nicotinamide ribonucleoside (NR) uptake permease (TC 4.B.1) family.</text>
</comment>
<evidence type="ECO:0000313" key="11">
    <source>
        <dbReference type="EMBL" id="UOO91838.1"/>
    </source>
</evidence>
<dbReference type="Proteomes" id="UP000832034">
    <property type="component" value="Chromosome"/>
</dbReference>
<dbReference type="RefSeq" id="WP_019957423.1">
    <property type="nucleotide sequence ID" value="NZ_CP091512.1"/>
</dbReference>
<evidence type="ECO:0000256" key="4">
    <source>
        <dbReference type="ARBA" id="ARBA00017522"/>
    </source>
</evidence>
<evidence type="ECO:0000256" key="7">
    <source>
        <dbReference type="ARBA" id="ARBA00022692"/>
    </source>
</evidence>